<keyword evidence="1" id="KW-0808">Transferase</keyword>
<evidence type="ECO:0000256" key="2">
    <source>
        <dbReference type="ARBA" id="ARBA00022737"/>
    </source>
</evidence>
<proteinExistence type="predicted"/>
<dbReference type="PROSITE" id="PS50237">
    <property type="entry name" value="HECT"/>
    <property type="match status" value="1"/>
</dbReference>
<dbReference type="InterPro" id="IPR051709">
    <property type="entry name" value="Ub-ligase/GTPase-reg"/>
</dbReference>
<sequence>MKLFCWGDSSSGQFGPQATLSPASWTVPGVITDICCGEQHSLFLTADGGVLSCGHNSQGQLGRKKDKDGNTPGRVEALGDVVAFACGQDHSLAVCASGQVFSWGAGQDGQLGLSPNQLCNSLRPSRVPIPMPIPIIQVACGNTHSLALTKGGDVLSWGLNSHGQLGLGKDVALQHTPVLVCALTGVPVTQISAGGTHTLFLTLSGQVYCCGANKSGQLGLNRVDEKGRFNICMVPALRPLSVTFMSCGESHSAVLTQEGKVFTFGEGSHGQLGHNSTDKEVRPRRVDGLDGPASQIACGRHHTLVLCTSGQLWAFGNGVKGQMGTGQPHGSLGPTLVQLPWTTDSAAAIPSDLKISAGWNTNFTYSSPAKDLRQITGRLHRTNLQKWLTTNYGNVEARREITSMFFTGSSLVASFTKASGPPLEAGALTVDHDAAFQAFDQLFAVPWIKQSVSLKILIDLLIASTTTLKSPEIFLVLLSCPLLQDDSNIMYGVLPLAIAVSELSEKTRTTLRSMWSALSPSVLTRHIMVFKNALGFMLKNGLLVTHNPGVKYLLEVLKLLYKANKAGRSYKVPLSTFYVEEIPHAVNAFQDVALWVEAKIEGDENMPVSFCRYPFLFTLVCKVAIFNIVAAMTKNVHVDPDLAFLWPKEMMIEPAGSPPVFQLILRRSHLIEDTFRQLGAADHSAFKRKLLVQFTDDRKVMNVNIRDFFLHIFDELLAPESEMFMYNESNTLLWFPPKPKLEEKTYFLFGILCGLALYHHNTVQLPFPRAVFKKLLSVKPSLDDMKEFDPVLAESWRCILEDYTPDQVQHLVATFNLSWGEENVELDPREPGKPVTGSNRKEFVAACVDHVFNKSVAGVFEQFRRGFFKVCDIDVVEFFQPEELQSVMVGQVDYNWEVFKQNTVYEGEYHAEHPNILTFWEVFERLTAEEKRKFLLFLTGCERVPFLGMQSIQMKVAVLPASTELHLPESLTCHSLLLLPIYQRYPVERTMQNRLLQAINHNRGFSKKLHADRRNEGS</sequence>
<feature type="repeat" description="RCC1" evidence="5">
    <location>
        <begin position="205"/>
        <end position="258"/>
    </location>
</feature>
<evidence type="ECO:0000259" key="6">
    <source>
        <dbReference type="PROSITE" id="PS50237"/>
    </source>
</evidence>
<organism evidence="7 8">
    <name type="scientific">Parambassis ranga</name>
    <name type="common">Indian glassy fish</name>
    <dbReference type="NCBI Taxonomy" id="210632"/>
    <lineage>
        <taxon>Eukaryota</taxon>
        <taxon>Metazoa</taxon>
        <taxon>Chordata</taxon>
        <taxon>Craniata</taxon>
        <taxon>Vertebrata</taxon>
        <taxon>Euteleostomi</taxon>
        <taxon>Actinopterygii</taxon>
        <taxon>Neopterygii</taxon>
        <taxon>Teleostei</taxon>
        <taxon>Neoteleostei</taxon>
        <taxon>Acanthomorphata</taxon>
        <taxon>Ovalentaria</taxon>
        <taxon>Ambassidae</taxon>
        <taxon>Parambassis</taxon>
    </lineage>
</organism>
<dbReference type="CDD" id="cd00078">
    <property type="entry name" value="HECTc"/>
    <property type="match status" value="1"/>
</dbReference>
<gene>
    <name evidence="8" type="primary">LOC114444432</name>
</gene>
<name>A0A6P7JDA0_9TELE</name>
<dbReference type="InterPro" id="IPR058923">
    <property type="entry name" value="RCC1-like_dom"/>
</dbReference>
<dbReference type="Pfam" id="PF00632">
    <property type="entry name" value="HECT"/>
    <property type="match status" value="1"/>
</dbReference>
<dbReference type="AlphaFoldDB" id="A0A6P7JDA0"/>
<reference evidence="8" key="1">
    <citation type="submission" date="2025-08" db="UniProtKB">
        <authorList>
            <consortium name="RefSeq"/>
        </authorList>
    </citation>
    <scope>IDENTIFICATION</scope>
</reference>
<dbReference type="Gene3D" id="3.30.2410.10">
    <property type="entry name" value="Hect, E3 ligase catalytic domain"/>
    <property type="match status" value="1"/>
</dbReference>
<dbReference type="InterPro" id="IPR000408">
    <property type="entry name" value="Reg_chr_condens"/>
</dbReference>
<evidence type="ECO:0000256" key="5">
    <source>
        <dbReference type="PROSITE-ProRule" id="PRU00235"/>
    </source>
</evidence>
<keyword evidence="3 4" id="KW-0833">Ubl conjugation pathway</keyword>
<dbReference type="InterPro" id="IPR009091">
    <property type="entry name" value="RCC1/BLIP-II"/>
</dbReference>
<dbReference type="OrthoDB" id="5981550at2759"/>
<dbReference type="PANTHER" id="PTHR45622">
    <property type="entry name" value="UBIQUITIN-PROTEIN LIGASE E3A-RELATED"/>
    <property type="match status" value="1"/>
</dbReference>
<protein>
    <submittedName>
        <fullName evidence="8">Probable E3 ubiquitin-protein ligase HERC6</fullName>
    </submittedName>
</protein>
<dbReference type="PROSITE" id="PS00626">
    <property type="entry name" value="RCC1_2"/>
    <property type="match status" value="4"/>
</dbReference>
<dbReference type="Proteomes" id="UP000515145">
    <property type="component" value="Chromosome 13"/>
</dbReference>
<dbReference type="SUPFAM" id="SSF56204">
    <property type="entry name" value="Hect, E3 ligase catalytic domain"/>
    <property type="match status" value="1"/>
</dbReference>
<evidence type="ECO:0000256" key="1">
    <source>
        <dbReference type="ARBA" id="ARBA00022679"/>
    </source>
</evidence>
<dbReference type="PROSITE" id="PS50012">
    <property type="entry name" value="RCC1_3"/>
    <property type="match status" value="6"/>
</dbReference>
<dbReference type="Gene3D" id="3.90.1750.10">
    <property type="entry name" value="Hect, E3 ligase catalytic domains"/>
    <property type="match status" value="1"/>
</dbReference>
<feature type="repeat" description="RCC1" evidence="5">
    <location>
        <begin position="259"/>
        <end position="309"/>
    </location>
</feature>
<feature type="repeat" description="RCC1" evidence="5">
    <location>
        <begin position="98"/>
        <end position="151"/>
    </location>
</feature>
<feature type="domain" description="HECT" evidence="6">
    <location>
        <begin position="682"/>
        <end position="1008"/>
    </location>
</feature>
<dbReference type="RefSeq" id="XP_028274774.1">
    <property type="nucleotide sequence ID" value="XM_028418973.1"/>
</dbReference>
<dbReference type="GO" id="GO:0061630">
    <property type="term" value="F:ubiquitin protein ligase activity"/>
    <property type="evidence" value="ECO:0007669"/>
    <property type="project" value="TreeGrafter"/>
</dbReference>
<dbReference type="InParanoid" id="A0A6P7JDA0"/>
<feature type="active site" description="Glycyl thioester intermediate" evidence="4">
    <location>
        <position position="973"/>
    </location>
</feature>
<dbReference type="FunFam" id="3.30.2410.10:FF:000003">
    <property type="entry name" value="probable E3 ubiquitin-protein ligase HERC4 isoform X1"/>
    <property type="match status" value="1"/>
</dbReference>
<dbReference type="SMART" id="SM00119">
    <property type="entry name" value="HECTc"/>
    <property type="match status" value="1"/>
</dbReference>
<dbReference type="PRINTS" id="PR00633">
    <property type="entry name" value="RCCNDNSATION"/>
</dbReference>
<accession>A0A6P7JDA0</accession>
<dbReference type="InterPro" id="IPR035983">
    <property type="entry name" value="Hect_E3_ubiquitin_ligase"/>
</dbReference>
<evidence type="ECO:0000313" key="7">
    <source>
        <dbReference type="Proteomes" id="UP000515145"/>
    </source>
</evidence>
<keyword evidence="2" id="KW-0677">Repeat</keyword>
<dbReference type="GeneID" id="114444432"/>
<evidence type="ECO:0000256" key="3">
    <source>
        <dbReference type="ARBA" id="ARBA00022786"/>
    </source>
</evidence>
<dbReference type="PANTHER" id="PTHR45622:SF11">
    <property type="entry name" value="E3 UBIQUITIN-PROTEIN LIGASE HERC6-RELATED"/>
    <property type="match status" value="1"/>
</dbReference>
<dbReference type="Gene3D" id="2.130.10.30">
    <property type="entry name" value="Regulator of chromosome condensation 1/beta-lactamase-inhibitor protein II"/>
    <property type="match status" value="2"/>
</dbReference>
<dbReference type="Pfam" id="PF25390">
    <property type="entry name" value="WD40_RLD"/>
    <property type="match status" value="1"/>
</dbReference>
<dbReference type="SUPFAM" id="SSF50985">
    <property type="entry name" value="RCC1/BLIP-II"/>
    <property type="match status" value="1"/>
</dbReference>
<dbReference type="InterPro" id="IPR000569">
    <property type="entry name" value="HECT_dom"/>
</dbReference>
<keyword evidence="7" id="KW-1185">Reference proteome</keyword>
<dbReference type="Gene3D" id="3.30.2160.10">
    <property type="entry name" value="Hect, E3 ligase catalytic domain"/>
    <property type="match status" value="1"/>
</dbReference>
<feature type="repeat" description="RCC1" evidence="5">
    <location>
        <begin position="1"/>
        <end position="47"/>
    </location>
</feature>
<feature type="repeat" description="RCC1" evidence="5">
    <location>
        <begin position="152"/>
        <end position="204"/>
    </location>
</feature>
<feature type="repeat" description="RCC1" evidence="5">
    <location>
        <begin position="48"/>
        <end position="97"/>
    </location>
</feature>
<evidence type="ECO:0000256" key="4">
    <source>
        <dbReference type="PROSITE-ProRule" id="PRU00104"/>
    </source>
</evidence>
<evidence type="ECO:0000313" key="8">
    <source>
        <dbReference type="RefSeq" id="XP_028274774.1"/>
    </source>
</evidence>